<organism evidence="2 3">
    <name type="scientific">Roseibium aestuarii</name>
    <dbReference type="NCBI Taxonomy" id="2600299"/>
    <lineage>
        <taxon>Bacteria</taxon>
        <taxon>Pseudomonadati</taxon>
        <taxon>Pseudomonadota</taxon>
        <taxon>Alphaproteobacteria</taxon>
        <taxon>Hyphomicrobiales</taxon>
        <taxon>Stappiaceae</taxon>
        <taxon>Roseibium</taxon>
    </lineage>
</organism>
<feature type="region of interest" description="Disordered" evidence="1">
    <location>
        <begin position="1"/>
        <end position="27"/>
    </location>
</feature>
<proteinExistence type="predicted"/>
<comment type="caution">
    <text evidence="2">The sequence shown here is derived from an EMBL/GenBank/DDBJ whole genome shotgun (WGS) entry which is preliminary data.</text>
</comment>
<keyword evidence="3" id="KW-1185">Reference proteome</keyword>
<accession>A0ABW4K2C2</accession>
<name>A0ABW4K2C2_9HYPH</name>
<evidence type="ECO:0000313" key="3">
    <source>
        <dbReference type="Proteomes" id="UP001597327"/>
    </source>
</evidence>
<protein>
    <submittedName>
        <fullName evidence="2">Phosphonate C-P lyase system protein PhnG</fullName>
    </submittedName>
</protein>
<gene>
    <name evidence="2" type="primary">phnG</name>
    <name evidence="2" type="ORF">ACFSC7_19040</name>
</gene>
<dbReference type="EMBL" id="JBHUFA010000016">
    <property type="protein sequence ID" value="MFD1697621.1"/>
    <property type="molecule type" value="Genomic_DNA"/>
</dbReference>
<dbReference type="Proteomes" id="UP001597327">
    <property type="component" value="Unassembled WGS sequence"/>
</dbReference>
<keyword evidence="2" id="KW-0456">Lyase</keyword>
<feature type="compositionally biased region" description="Low complexity" evidence="1">
    <location>
        <begin position="13"/>
        <end position="23"/>
    </location>
</feature>
<dbReference type="NCBIfam" id="TIGR03293">
    <property type="entry name" value="PhnG_redo"/>
    <property type="match status" value="1"/>
</dbReference>
<evidence type="ECO:0000313" key="2">
    <source>
        <dbReference type="EMBL" id="MFD1697621.1"/>
    </source>
</evidence>
<evidence type="ECO:0000256" key="1">
    <source>
        <dbReference type="SAM" id="MobiDB-lite"/>
    </source>
</evidence>
<dbReference type="InterPro" id="IPR009609">
    <property type="entry name" value="Phosphonate_metab_PhnG"/>
</dbReference>
<dbReference type="Pfam" id="PF06754">
    <property type="entry name" value="PhnG"/>
    <property type="match status" value="1"/>
</dbReference>
<dbReference type="RefSeq" id="WP_208998811.1">
    <property type="nucleotide sequence ID" value="NZ_JBHUFA010000016.1"/>
</dbReference>
<dbReference type="GO" id="GO:0016829">
    <property type="term" value="F:lyase activity"/>
    <property type="evidence" value="ECO:0007669"/>
    <property type="project" value="UniProtKB-KW"/>
</dbReference>
<sequence>MHQSPQDAARTSPGADPAAQDGAGADDRRRIMATLATADATRLGELAATLPMPTGHDLIRPAETGLIMARGRMGGTGSPFNLGEVTVTRCVVRVKSGEVGTAYVLGRDKTHARTAALIDALWQNPVHRPVVEACVITPLAEARDQARNTLRQETAATRVDFFTMVRGDN</sequence>
<reference evidence="3" key="1">
    <citation type="journal article" date="2019" name="Int. J. Syst. Evol. Microbiol.">
        <title>The Global Catalogue of Microorganisms (GCM) 10K type strain sequencing project: providing services to taxonomists for standard genome sequencing and annotation.</title>
        <authorList>
            <consortium name="The Broad Institute Genomics Platform"/>
            <consortium name="The Broad Institute Genome Sequencing Center for Infectious Disease"/>
            <person name="Wu L."/>
            <person name="Ma J."/>
        </authorList>
    </citation>
    <scope>NUCLEOTIDE SEQUENCE [LARGE SCALE GENOMIC DNA]</scope>
    <source>
        <strain evidence="3">JCM 3369</strain>
    </source>
</reference>